<accession>A0A8S9RQQ2</accession>
<feature type="region of interest" description="Disordered" evidence="1">
    <location>
        <begin position="102"/>
        <end position="140"/>
    </location>
</feature>
<feature type="compositionally biased region" description="Basic and acidic residues" evidence="1">
    <location>
        <begin position="129"/>
        <end position="140"/>
    </location>
</feature>
<reference evidence="2" key="1">
    <citation type="submission" date="2019-12" db="EMBL/GenBank/DDBJ databases">
        <title>Genome sequencing and annotation of Brassica cretica.</title>
        <authorList>
            <person name="Studholme D.J."/>
            <person name="Sarris P."/>
        </authorList>
    </citation>
    <scope>NUCLEOTIDE SEQUENCE</scope>
    <source>
        <strain evidence="2">PFS-109/04</strain>
        <tissue evidence="2">Leaf</tissue>
    </source>
</reference>
<evidence type="ECO:0000313" key="2">
    <source>
        <dbReference type="EMBL" id="KAF3574552.1"/>
    </source>
</evidence>
<feature type="compositionally biased region" description="Basic and acidic residues" evidence="1">
    <location>
        <begin position="18"/>
        <end position="33"/>
    </location>
</feature>
<evidence type="ECO:0000256" key="1">
    <source>
        <dbReference type="SAM" id="MobiDB-lite"/>
    </source>
</evidence>
<dbReference type="Proteomes" id="UP000712600">
    <property type="component" value="Unassembled WGS sequence"/>
</dbReference>
<evidence type="ECO:0000313" key="3">
    <source>
        <dbReference type="Proteomes" id="UP000712600"/>
    </source>
</evidence>
<proteinExistence type="predicted"/>
<sequence length="140" mass="16053">MGSRVSMPSQKWDPGIGDEIRNGAEDQQRKDLGGSEWGSSSDLRRLERVFEKWNWGVLRMFWGVVINGNQNQQHKERDGRDYYGKGKGKMVEEADSKWVKVADRGNKGSFTNHRSYKGDGNGSRHRSSRREEHRAEGQGQ</sequence>
<dbReference type="EMBL" id="QGKX02000095">
    <property type="protein sequence ID" value="KAF3574552.1"/>
    <property type="molecule type" value="Genomic_DNA"/>
</dbReference>
<organism evidence="2 3">
    <name type="scientific">Brassica cretica</name>
    <name type="common">Mustard</name>
    <dbReference type="NCBI Taxonomy" id="69181"/>
    <lineage>
        <taxon>Eukaryota</taxon>
        <taxon>Viridiplantae</taxon>
        <taxon>Streptophyta</taxon>
        <taxon>Embryophyta</taxon>
        <taxon>Tracheophyta</taxon>
        <taxon>Spermatophyta</taxon>
        <taxon>Magnoliopsida</taxon>
        <taxon>eudicotyledons</taxon>
        <taxon>Gunneridae</taxon>
        <taxon>Pentapetalae</taxon>
        <taxon>rosids</taxon>
        <taxon>malvids</taxon>
        <taxon>Brassicales</taxon>
        <taxon>Brassicaceae</taxon>
        <taxon>Brassiceae</taxon>
        <taxon>Brassica</taxon>
    </lineage>
</organism>
<dbReference type="AlphaFoldDB" id="A0A8S9RQQ2"/>
<protein>
    <submittedName>
        <fullName evidence="2">Uncharacterized protein</fullName>
    </submittedName>
</protein>
<name>A0A8S9RQQ2_BRACR</name>
<feature type="region of interest" description="Disordered" evidence="1">
    <location>
        <begin position="1"/>
        <end position="40"/>
    </location>
</feature>
<gene>
    <name evidence="2" type="ORF">F2Q69_00061356</name>
</gene>
<comment type="caution">
    <text evidence="2">The sequence shown here is derived from an EMBL/GenBank/DDBJ whole genome shotgun (WGS) entry which is preliminary data.</text>
</comment>